<dbReference type="InterPro" id="IPR013187">
    <property type="entry name" value="F-box-assoc_dom_typ3"/>
</dbReference>
<dbReference type="InterPro" id="IPR050796">
    <property type="entry name" value="SCF_F-box_component"/>
</dbReference>
<sequence length="431" mass="50506">MFSFLSFWDWIYQTLLFKFLLSWYRFIFTTPISTTTEIIIPNEILTDILLRLPTESLLRFTSVSKSWNQQISSPHFVNTHLKIEANDKKFRNHGIIFENLQFCHLPPLFNKRQVTDEELIQMDPPKLSFFVGSVNGLICLCNHELETYIWNPTIRKLKKIHDSPLRSSSNTKLGFGYDESRDDYKVVFINYSSLCYYDSMCNVSNPKIVVYIYSLRTDSWTTVHDHLQGNFLTNTLGKYINGKINWISCKRLGIHKIISFDIADETWRTLELPIFRQDNCNYQLGVIFKNCGFWTKLFTIKYHPNLSLFMDSILLDAFSIQFHESNNGDFLLLFDPLIMIFDGSTRRRKHSVYVEESVDDGGCDAIEIYVESITHWKFERDPVSLLLCLFGIETVNRLVEDGGMRRGFDIVPERRVMVTFYLLFTNDTTIG</sequence>
<dbReference type="PANTHER" id="PTHR31672">
    <property type="entry name" value="BNACNNG10540D PROTEIN"/>
    <property type="match status" value="1"/>
</dbReference>
<dbReference type="SUPFAM" id="SSF81383">
    <property type="entry name" value="F-box domain"/>
    <property type="match status" value="1"/>
</dbReference>
<dbReference type="AlphaFoldDB" id="A4UV30"/>
<dbReference type="Gene3D" id="1.20.1280.50">
    <property type="match status" value="1"/>
</dbReference>
<feature type="domain" description="F-box" evidence="1">
    <location>
        <begin position="34"/>
        <end position="93"/>
    </location>
</feature>
<evidence type="ECO:0000259" key="1">
    <source>
        <dbReference type="PROSITE" id="PS50181"/>
    </source>
</evidence>
<dbReference type="PANTHER" id="PTHR31672:SF13">
    <property type="entry name" value="F-BOX PROTEIN CPR30-LIKE"/>
    <property type="match status" value="1"/>
</dbReference>
<proteinExistence type="predicted"/>
<name>A4UV30_SOLTU</name>
<organism evidence="2">
    <name type="scientific">Solanum tuberosum</name>
    <name type="common">Potato</name>
    <dbReference type="NCBI Taxonomy" id="4113"/>
    <lineage>
        <taxon>Eukaryota</taxon>
        <taxon>Viridiplantae</taxon>
        <taxon>Streptophyta</taxon>
        <taxon>Embryophyta</taxon>
        <taxon>Tracheophyta</taxon>
        <taxon>Spermatophyta</taxon>
        <taxon>Magnoliopsida</taxon>
        <taxon>eudicotyledons</taxon>
        <taxon>Gunneridae</taxon>
        <taxon>Pentapetalae</taxon>
        <taxon>asterids</taxon>
        <taxon>lamiids</taxon>
        <taxon>Solanales</taxon>
        <taxon>Solanaceae</taxon>
        <taxon>Solanoideae</taxon>
        <taxon>Solaneae</taxon>
        <taxon>Solanum</taxon>
    </lineage>
</organism>
<dbReference type="Pfam" id="PF08268">
    <property type="entry name" value="FBA_3"/>
    <property type="match status" value="1"/>
</dbReference>
<accession>A4UV30</accession>
<dbReference type="InterPro" id="IPR036047">
    <property type="entry name" value="F-box-like_dom_sf"/>
</dbReference>
<reference evidence="2" key="1">
    <citation type="journal article" date="2007" name="BMC Genomics">
        <title>Comparative sequence analysis of Solanum and Arabidopsis in a hot spot for pathogen resistance on potato chromosome V reveals a patchwork of conserved and rapidly evolving genome segments.</title>
        <authorList>
            <person name="Ballvora A."/>
            <person name="Jocker A."/>
            <person name="Viehover P."/>
            <person name="Ishihara H."/>
            <person name="Paal J."/>
            <person name="Meksem K."/>
            <person name="Bruggmann R."/>
            <person name="Schoof H."/>
            <person name="Weisshaar B."/>
            <person name="Gebhardt C."/>
        </authorList>
    </citation>
    <scope>NUCLEOTIDE SEQUENCE</scope>
</reference>
<dbReference type="EMBL" id="EF514212">
    <property type="protein sequence ID" value="ABO92990.1"/>
    <property type="molecule type" value="Genomic_DNA"/>
</dbReference>
<dbReference type="InterPro" id="IPR001810">
    <property type="entry name" value="F-box_dom"/>
</dbReference>
<evidence type="ECO:0000313" key="2">
    <source>
        <dbReference type="EMBL" id="ABO92990.1"/>
    </source>
</evidence>
<protein>
    <submittedName>
        <fullName evidence="2">F-box domain-containing protein</fullName>
    </submittedName>
</protein>
<dbReference type="PROSITE" id="PS50181">
    <property type="entry name" value="FBOX"/>
    <property type="match status" value="1"/>
</dbReference>
<dbReference type="Pfam" id="PF00646">
    <property type="entry name" value="F-box"/>
    <property type="match status" value="1"/>
</dbReference>
<dbReference type="NCBIfam" id="TIGR01640">
    <property type="entry name" value="F_box_assoc_1"/>
    <property type="match status" value="1"/>
</dbReference>
<dbReference type="CDD" id="cd22157">
    <property type="entry name" value="F-box_AtFBW1-like"/>
    <property type="match status" value="1"/>
</dbReference>
<dbReference type="SMART" id="SM00256">
    <property type="entry name" value="FBOX"/>
    <property type="match status" value="1"/>
</dbReference>
<dbReference type="InterPro" id="IPR017451">
    <property type="entry name" value="F-box-assoc_interact_dom"/>
</dbReference>